<reference evidence="1 2" key="1">
    <citation type="submission" date="2018-07" db="EMBL/GenBank/DDBJ databases">
        <title>Genomic Encyclopedia of Type Strains, Phase IV (KMG-IV): sequencing the most valuable type-strain genomes for metagenomic binning, comparative biology and taxonomic classification.</title>
        <authorList>
            <person name="Goeker M."/>
        </authorList>
    </citation>
    <scope>NUCLEOTIDE SEQUENCE [LARGE SCALE GENOMIC DNA]</scope>
    <source>
        <strain evidence="1 2">DSM 44952</strain>
    </source>
</reference>
<gene>
    <name evidence="1" type="ORF">DFR68_113105</name>
</gene>
<evidence type="ECO:0000313" key="2">
    <source>
        <dbReference type="Proteomes" id="UP000255355"/>
    </source>
</evidence>
<proteinExistence type="predicted"/>
<keyword evidence="2" id="KW-1185">Reference proteome</keyword>
<accession>A0A370GS54</accession>
<sequence>MDELRDSCLDSMGQDESIDLASAIDDALAPISTMQPGSSTEPEVQLHRQLPFPYILIELFCICFPVT</sequence>
<name>A0A370GS54_9NOCA</name>
<organism evidence="1 2">
    <name type="scientific">Nocardia mexicana</name>
    <dbReference type="NCBI Taxonomy" id="279262"/>
    <lineage>
        <taxon>Bacteria</taxon>
        <taxon>Bacillati</taxon>
        <taxon>Actinomycetota</taxon>
        <taxon>Actinomycetes</taxon>
        <taxon>Mycobacteriales</taxon>
        <taxon>Nocardiaceae</taxon>
        <taxon>Nocardia</taxon>
    </lineage>
</organism>
<protein>
    <submittedName>
        <fullName evidence="1">Uncharacterized protein</fullName>
    </submittedName>
</protein>
<dbReference type="EMBL" id="QQAZ01000013">
    <property type="protein sequence ID" value="RDI45334.1"/>
    <property type="molecule type" value="Genomic_DNA"/>
</dbReference>
<dbReference type="Proteomes" id="UP000255355">
    <property type="component" value="Unassembled WGS sequence"/>
</dbReference>
<comment type="caution">
    <text evidence="1">The sequence shown here is derived from an EMBL/GenBank/DDBJ whole genome shotgun (WGS) entry which is preliminary data.</text>
</comment>
<evidence type="ECO:0000313" key="1">
    <source>
        <dbReference type="EMBL" id="RDI45334.1"/>
    </source>
</evidence>
<dbReference type="AlphaFoldDB" id="A0A370GS54"/>